<reference evidence="2 3" key="1">
    <citation type="journal article" date="2010" name="PLoS Biol.">
        <title>Multi-platform next-generation sequencing of the domestic turkey (Meleagris gallopavo): genome assembly and analysis.</title>
        <authorList>
            <person name="Dalloul R.A."/>
            <person name="Long J.A."/>
            <person name="Zimin A.V."/>
            <person name="Aslam L."/>
            <person name="Beal K."/>
            <person name="Blomberg L.A."/>
            <person name="Bouffard P."/>
            <person name="Burt D.W."/>
            <person name="Crasta O."/>
            <person name="Crooijmans R.P."/>
            <person name="Cooper K."/>
            <person name="Coulombe R.A."/>
            <person name="De S."/>
            <person name="Delany M.E."/>
            <person name="Dodgson J.B."/>
            <person name="Dong J.J."/>
            <person name="Evans C."/>
            <person name="Frederickson K.M."/>
            <person name="Flicek P."/>
            <person name="Florea L."/>
            <person name="Folkerts O."/>
            <person name="Groenen M.A."/>
            <person name="Harkins T.T."/>
            <person name="Herrero J."/>
            <person name="Hoffmann S."/>
            <person name="Megens H.J."/>
            <person name="Jiang A."/>
            <person name="de Jong P."/>
            <person name="Kaiser P."/>
            <person name="Kim H."/>
            <person name="Kim K.W."/>
            <person name="Kim S."/>
            <person name="Langenberger D."/>
            <person name="Lee M.K."/>
            <person name="Lee T."/>
            <person name="Mane S."/>
            <person name="Marcais G."/>
            <person name="Marz M."/>
            <person name="McElroy A.P."/>
            <person name="Modise T."/>
            <person name="Nefedov M."/>
            <person name="Notredame C."/>
            <person name="Paton I.R."/>
            <person name="Payne W.S."/>
            <person name="Pertea G."/>
            <person name="Prickett D."/>
            <person name="Puiu D."/>
            <person name="Qioa D."/>
            <person name="Raineri E."/>
            <person name="Ruffier M."/>
            <person name="Salzberg S.L."/>
            <person name="Schatz M.C."/>
            <person name="Scheuring C."/>
            <person name="Schmidt C.J."/>
            <person name="Schroeder S."/>
            <person name="Searle S.M."/>
            <person name="Smith E.J."/>
            <person name="Smith J."/>
            <person name="Sonstegard T.S."/>
            <person name="Stadler P.F."/>
            <person name="Tafer H."/>
            <person name="Tu Z.J."/>
            <person name="Van Tassell C.P."/>
            <person name="Vilella A.J."/>
            <person name="Williams K.P."/>
            <person name="Yorke J.A."/>
            <person name="Zhang L."/>
            <person name="Zhang H.B."/>
            <person name="Zhang X."/>
            <person name="Zhang Y."/>
            <person name="Reed K.M."/>
        </authorList>
    </citation>
    <scope>NUCLEOTIDE SEQUENCE [LARGE SCALE GENOMIC DNA]</scope>
</reference>
<evidence type="ECO:0000313" key="3">
    <source>
        <dbReference type="Proteomes" id="UP000001645"/>
    </source>
</evidence>
<feature type="compositionally biased region" description="Polar residues" evidence="1">
    <location>
        <begin position="119"/>
        <end position="128"/>
    </location>
</feature>
<evidence type="ECO:0000256" key="1">
    <source>
        <dbReference type="SAM" id="MobiDB-lite"/>
    </source>
</evidence>
<proteinExistence type="predicted"/>
<feature type="region of interest" description="Disordered" evidence="1">
    <location>
        <begin position="106"/>
        <end position="128"/>
    </location>
</feature>
<evidence type="ECO:0000313" key="2">
    <source>
        <dbReference type="Ensembl" id="ENSMGAP00000020963.1"/>
    </source>
</evidence>
<accession>A0A803XN67</accession>
<feature type="region of interest" description="Disordered" evidence="1">
    <location>
        <begin position="1"/>
        <end position="31"/>
    </location>
</feature>
<protein>
    <submittedName>
        <fullName evidence="2">Uncharacterized protein</fullName>
    </submittedName>
</protein>
<sequence>MSQQPTADGKSSPCGCASQMRHLRPGTDSPWGPQSPLWVPKMCCGWHSGAVLAALCTLWWHYRTGARASQPKSHIPIAPRPRGFFPRPVRPAWGLGSVCTSSPYLREGTRQVSREAHKQNSVPPGYQS</sequence>
<dbReference type="Proteomes" id="UP000001645">
    <property type="component" value="Chromosome 20"/>
</dbReference>
<dbReference type="InParanoid" id="A0A803XN67"/>
<feature type="compositionally biased region" description="Basic and acidic residues" evidence="1">
    <location>
        <begin position="107"/>
        <end position="118"/>
    </location>
</feature>
<keyword evidence="3" id="KW-1185">Reference proteome</keyword>
<organism evidence="2 3">
    <name type="scientific">Meleagris gallopavo</name>
    <name type="common">Wild turkey</name>
    <dbReference type="NCBI Taxonomy" id="9103"/>
    <lineage>
        <taxon>Eukaryota</taxon>
        <taxon>Metazoa</taxon>
        <taxon>Chordata</taxon>
        <taxon>Craniata</taxon>
        <taxon>Vertebrata</taxon>
        <taxon>Euteleostomi</taxon>
        <taxon>Archelosauria</taxon>
        <taxon>Archosauria</taxon>
        <taxon>Dinosauria</taxon>
        <taxon>Saurischia</taxon>
        <taxon>Theropoda</taxon>
        <taxon>Coelurosauria</taxon>
        <taxon>Aves</taxon>
        <taxon>Neognathae</taxon>
        <taxon>Galloanserae</taxon>
        <taxon>Galliformes</taxon>
        <taxon>Phasianidae</taxon>
        <taxon>Meleagridinae</taxon>
        <taxon>Meleagris</taxon>
    </lineage>
</organism>
<dbReference type="AlphaFoldDB" id="A0A803XN67"/>
<reference evidence="2" key="2">
    <citation type="submission" date="2025-08" db="UniProtKB">
        <authorList>
            <consortium name="Ensembl"/>
        </authorList>
    </citation>
    <scope>IDENTIFICATION</scope>
</reference>
<name>A0A803XN67_MELGA</name>
<dbReference type="Ensembl" id="ENSMGAT00000035637.1">
    <property type="protein sequence ID" value="ENSMGAP00000020963.1"/>
    <property type="gene ID" value="ENSMGAG00000022815.1"/>
</dbReference>
<reference evidence="2" key="3">
    <citation type="submission" date="2025-09" db="UniProtKB">
        <authorList>
            <consortium name="Ensembl"/>
        </authorList>
    </citation>
    <scope>IDENTIFICATION</scope>
</reference>